<gene>
    <name evidence="3" type="ORF">GPJ59_01090</name>
</gene>
<comment type="cofactor">
    <cofactor evidence="2">
        <name>Mg(2+)</name>
        <dbReference type="ChEBI" id="CHEBI:18420"/>
    </cofactor>
</comment>
<dbReference type="Proteomes" id="UP000812013">
    <property type="component" value="Unassembled WGS sequence"/>
</dbReference>
<keyword evidence="4" id="KW-1185">Reference proteome</keyword>
<dbReference type="NCBIfam" id="NF041565">
    <property type="entry name" value="selin_dien_syn"/>
    <property type="match status" value="1"/>
</dbReference>
<dbReference type="InterPro" id="IPR034686">
    <property type="entry name" value="Terpene_cyclase-like_2"/>
</dbReference>
<evidence type="ECO:0000256" key="2">
    <source>
        <dbReference type="RuleBase" id="RU366034"/>
    </source>
</evidence>
<dbReference type="EC" id="4.2.3.-" evidence="2"/>
<dbReference type="InterPro" id="IPR008949">
    <property type="entry name" value="Isoprenoid_synthase_dom_sf"/>
</dbReference>
<dbReference type="SFLD" id="SFLDS00005">
    <property type="entry name" value="Isoprenoid_Synthase_Type_I"/>
    <property type="match status" value="1"/>
</dbReference>
<dbReference type="SUPFAM" id="SSF48576">
    <property type="entry name" value="Terpenoid synthases"/>
    <property type="match status" value="1"/>
</dbReference>
<evidence type="ECO:0000256" key="1">
    <source>
        <dbReference type="ARBA" id="ARBA00023239"/>
    </source>
</evidence>
<keyword evidence="1 2" id="KW-0456">Lyase</keyword>
<dbReference type="PANTHER" id="PTHR35201:SF4">
    <property type="entry name" value="BETA-PINACENE SYNTHASE-RELATED"/>
    <property type="match status" value="1"/>
</dbReference>
<keyword evidence="2" id="KW-0479">Metal-binding</keyword>
<accession>A0ABS6Z197</accession>
<organism evidence="3 4">
    <name type="scientific">Streptomyces bambusae</name>
    <dbReference type="NCBI Taxonomy" id="1550616"/>
    <lineage>
        <taxon>Bacteria</taxon>
        <taxon>Bacillati</taxon>
        <taxon>Actinomycetota</taxon>
        <taxon>Actinomycetes</taxon>
        <taxon>Kitasatosporales</taxon>
        <taxon>Streptomycetaceae</taxon>
        <taxon>Streptomyces</taxon>
    </lineage>
</organism>
<reference evidence="3 4" key="1">
    <citation type="submission" date="2019-12" db="EMBL/GenBank/DDBJ databases">
        <title>Genome sequence of Streptomyces bambusae.</title>
        <authorList>
            <person name="Bansal K."/>
            <person name="Choksket S."/>
            <person name="Korpole S."/>
            <person name="Patil P.B."/>
        </authorList>
    </citation>
    <scope>NUCLEOTIDE SEQUENCE [LARGE SCALE GENOMIC DNA]</scope>
    <source>
        <strain evidence="3 4">SK60</strain>
    </source>
</reference>
<dbReference type="Gene3D" id="1.10.600.10">
    <property type="entry name" value="Farnesyl Diphosphate Synthase"/>
    <property type="match status" value="1"/>
</dbReference>
<sequence>MIAVPPLFSPIPPAIHPRYAAIEAHTTAWAEAHRIGSAELRQRLVRHEIGAFASRVIPLGCEEVVQTLADFVLWLFGLDDGVCEESSLGQRPGDLSGALHRLLRVAQAPEAPLWLDDPLANGLRDLRRRIDRWGTASQAARWVGCLREYAFSVVWEASHRSANTVPDLEDYTLMRLYDGATTVVFPLLEMAHGYELPQQERDHRAVRAAEEMASFVITWDNDIFSDHKERAGEGYYLNVLRVLEAEGLSHDKAMTAAIAQRDRVLCAFVRLVDHLAEVGSPQLRQYVGGLKSFVRGSQDWGISSIRYTTPDDPAGLPMVFSDTPTDDRPEPLGIDAIAWWWDVLPPAALPAGTLLPTQQPRRGGLIGAR</sequence>
<comment type="caution">
    <text evidence="3">The sequence shown here is derived from an EMBL/GenBank/DDBJ whole genome shotgun (WGS) entry which is preliminary data.</text>
</comment>
<protein>
    <recommendedName>
        <fullName evidence="2">Terpene synthase</fullName>
        <ecNumber evidence="2">4.2.3.-</ecNumber>
    </recommendedName>
</protein>
<evidence type="ECO:0000313" key="4">
    <source>
        <dbReference type="Proteomes" id="UP000812013"/>
    </source>
</evidence>
<dbReference type="SFLD" id="SFLDG01020">
    <property type="entry name" value="Terpene_Cyclase_Like_2"/>
    <property type="match status" value="1"/>
</dbReference>
<dbReference type="InterPro" id="IPR048143">
    <property type="entry name" value="Selin_dien_syn"/>
</dbReference>
<name>A0ABS6Z197_9ACTN</name>
<evidence type="ECO:0000313" key="3">
    <source>
        <dbReference type="EMBL" id="MBW5480530.1"/>
    </source>
</evidence>
<keyword evidence="2" id="KW-0460">Magnesium</keyword>
<dbReference type="Pfam" id="PF19086">
    <property type="entry name" value="Terpene_syn_C_2"/>
    <property type="match status" value="1"/>
</dbReference>
<dbReference type="EMBL" id="WTFF01000004">
    <property type="protein sequence ID" value="MBW5480530.1"/>
    <property type="molecule type" value="Genomic_DNA"/>
</dbReference>
<dbReference type="PANTHER" id="PTHR35201">
    <property type="entry name" value="TERPENE SYNTHASE"/>
    <property type="match status" value="1"/>
</dbReference>
<proteinExistence type="inferred from homology"/>
<comment type="similarity">
    <text evidence="2">Belongs to the terpene synthase family.</text>
</comment>